<accession>A0A4R5AK93</accession>
<comment type="caution">
    <text evidence="1">The sequence shown here is derived from an EMBL/GenBank/DDBJ whole genome shotgun (WGS) entry which is preliminary data.</text>
</comment>
<dbReference type="OrthoDB" id="3976391at2"/>
<name>A0A4R5AK93_9ACTN</name>
<sequence>MSAGSFEPGCTYDNVYFLFTDASGYSTIVGTNPRDLAAHLFDRLRDAIVARVEKLAAEHRCERAELWSWRGDGGCLVVHDEEESAALQVALRAGMAILTADLPELREELLRSGARGELHLRLAVHKGPIHYTPDGDTGAIHSPDINFAAHLEEVTPRDCLTISEDVHRVAGRLADQFEPGGTYEGKTVHLMSPDGEYGHGRRAWLRTAGLAGGLRLHAYAQRPSQPEKARLVDIAVDEVLDFGTALNTCAGYLVTTERPAHYRDAVLALLSRGGVYRCVLLDPDCEATALYSRLRHEDLAAKIRRSLDRFRAFKNRHGSAANGLQVHQTDEFPGIAALCADLRSRDPVVLYSPYMFTARPDGVRVERADMPHYLVTSEAGPLFTQLVQVIGDASAPKRTTRVL</sequence>
<dbReference type="Gene3D" id="3.30.70.1230">
    <property type="entry name" value="Nucleotide cyclase"/>
    <property type="match status" value="1"/>
</dbReference>
<dbReference type="AlphaFoldDB" id="A0A4R5AK93"/>
<reference evidence="1 2" key="1">
    <citation type="submission" date="2019-03" db="EMBL/GenBank/DDBJ databases">
        <title>Draft genome sequences of novel Actinobacteria.</title>
        <authorList>
            <person name="Sahin N."/>
            <person name="Ay H."/>
            <person name="Saygin H."/>
        </authorList>
    </citation>
    <scope>NUCLEOTIDE SEQUENCE [LARGE SCALE GENOMIC DNA]</scope>
    <source>
        <strain evidence="1 2">DSM 45941</strain>
    </source>
</reference>
<dbReference type="Proteomes" id="UP000295578">
    <property type="component" value="Unassembled WGS sequence"/>
</dbReference>
<dbReference type="InterPro" id="IPR029787">
    <property type="entry name" value="Nucleotide_cyclase"/>
</dbReference>
<dbReference type="RefSeq" id="WP_132201189.1">
    <property type="nucleotide sequence ID" value="NZ_SMKY01000194.1"/>
</dbReference>
<evidence type="ECO:0000313" key="2">
    <source>
        <dbReference type="Proteomes" id="UP000295578"/>
    </source>
</evidence>
<dbReference type="EMBL" id="SMKY01000194">
    <property type="protein sequence ID" value="TDD73288.1"/>
    <property type="molecule type" value="Genomic_DNA"/>
</dbReference>
<organism evidence="1 2">
    <name type="scientific">Actinomadura darangshiensis</name>
    <dbReference type="NCBI Taxonomy" id="705336"/>
    <lineage>
        <taxon>Bacteria</taxon>
        <taxon>Bacillati</taxon>
        <taxon>Actinomycetota</taxon>
        <taxon>Actinomycetes</taxon>
        <taxon>Streptosporangiales</taxon>
        <taxon>Thermomonosporaceae</taxon>
        <taxon>Actinomadura</taxon>
    </lineage>
</organism>
<proteinExistence type="predicted"/>
<dbReference type="SUPFAM" id="SSF55073">
    <property type="entry name" value="Nucleotide cyclase"/>
    <property type="match status" value="1"/>
</dbReference>
<gene>
    <name evidence="1" type="ORF">E1293_31815</name>
</gene>
<protein>
    <submittedName>
        <fullName evidence="1">Uncharacterized protein</fullName>
    </submittedName>
</protein>
<evidence type="ECO:0000313" key="1">
    <source>
        <dbReference type="EMBL" id="TDD73288.1"/>
    </source>
</evidence>
<keyword evidence="2" id="KW-1185">Reference proteome</keyword>